<comment type="caution">
    <text evidence="1">The sequence shown here is derived from an EMBL/GenBank/DDBJ whole genome shotgun (WGS) entry which is preliminary data.</text>
</comment>
<name>A0ABX0WAL8_9RHOB</name>
<dbReference type="Proteomes" id="UP001429564">
    <property type="component" value="Unassembled WGS sequence"/>
</dbReference>
<protein>
    <submittedName>
        <fullName evidence="1">Uncharacterized protein</fullName>
    </submittedName>
</protein>
<evidence type="ECO:0000313" key="2">
    <source>
        <dbReference type="Proteomes" id="UP001429564"/>
    </source>
</evidence>
<accession>A0ABX0WAL8</accession>
<sequence length="81" mass="9070">MTIMPLRAMSWYLGTPAPVLMISKSILPTRPMKLENARATMMWLRGGKYRPSGQIMWVLVDGFGQGEINLKIGSDVFDLLA</sequence>
<dbReference type="EMBL" id="QHLQ01000010">
    <property type="protein sequence ID" value="NIZ61692.1"/>
    <property type="molecule type" value="Genomic_DNA"/>
</dbReference>
<evidence type="ECO:0000313" key="1">
    <source>
        <dbReference type="EMBL" id="NIZ61692.1"/>
    </source>
</evidence>
<proteinExistence type="predicted"/>
<gene>
    <name evidence="1" type="ORF">DL239_11985</name>
</gene>
<organism evidence="1 2">
    <name type="scientific">Parasedimentitalea denitrificans</name>
    <dbReference type="NCBI Taxonomy" id="2211118"/>
    <lineage>
        <taxon>Bacteria</taxon>
        <taxon>Pseudomonadati</taxon>
        <taxon>Pseudomonadota</taxon>
        <taxon>Alphaproteobacteria</taxon>
        <taxon>Rhodobacterales</taxon>
        <taxon>Paracoccaceae</taxon>
        <taxon>Parasedimentitalea</taxon>
    </lineage>
</organism>
<keyword evidence="2" id="KW-1185">Reference proteome</keyword>
<reference evidence="1 2" key="1">
    <citation type="submission" date="2018-05" db="EMBL/GenBank/DDBJ databases">
        <authorList>
            <person name="Zhang Y.-J."/>
        </authorList>
    </citation>
    <scope>NUCLEOTIDE SEQUENCE [LARGE SCALE GENOMIC DNA]</scope>
    <source>
        <strain evidence="1 2">CY04</strain>
    </source>
</reference>